<feature type="chain" id="PRO_5039175283" evidence="2">
    <location>
        <begin position="27"/>
        <end position="802"/>
    </location>
</feature>
<feature type="compositionally biased region" description="Gly residues" evidence="1">
    <location>
        <begin position="667"/>
        <end position="677"/>
    </location>
</feature>
<protein>
    <submittedName>
        <fullName evidence="3">Uncharacterized protein</fullName>
    </submittedName>
</protein>
<reference evidence="3" key="2">
    <citation type="submission" date="2020-11" db="EMBL/GenBank/DDBJ databases">
        <authorList>
            <person name="Cecchin M."/>
            <person name="Marcolungo L."/>
            <person name="Rossato M."/>
            <person name="Girolomoni L."/>
            <person name="Cosentino E."/>
            <person name="Cuine S."/>
            <person name="Li-Beisson Y."/>
            <person name="Delledonne M."/>
            <person name="Ballottari M."/>
        </authorList>
    </citation>
    <scope>NUCLEOTIDE SEQUENCE</scope>
    <source>
        <strain evidence="3">211/11P</strain>
        <tissue evidence="3">Whole cell</tissue>
    </source>
</reference>
<dbReference type="EMBL" id="SIDB01000006">
    <property type="protein sequence ID" value="KAI3431455.1"/>
    <property type="molecule type" value="Genomic_DNA"/>
</dbReference>
<feature type="region of interest" description="Disordered" evidence="1">
    <location>
        <begin position="299"/>
        <end position="327"/>
    </location>
</feature>
<gene>
    <name evidence="3" type="ORF">D9Q98_004507</name>
</gene>
<name>A0A9D4TPZ8_CHLVU</name>
<dbReference type="PANTHER" id="PTHR35464">
    <property type="entry name" value="OS06G0115200 PROTEIN"/>
    <property type="match status" value="1"/>
</dbReference>
<evidence type="ECO:0000256" key="2">
    <source>
        <dbReference type="SAM" id="SignalP"/>
    </source>
</evidence>
<accession>A0A9D4TPZ8</accession>
<sequence length="802" mass="83109">MAAAARCRSASLGAYLVACFLASAAAVASPGCPELREGCAATTLYRRAKSWHDYAQPIAVLQLGQAAASLHFVPGLREAAPHRFLAVGGANGSLLLLCPETGRLVAQHDTGTLSPATALGSYLLRPNTTVLVTGHASGELRLHSLVQPLAASRKQPDREEQLEVDGSSSVPWLDLTLMQVFTPTAMLCGSALVGGSSCHSQQQPQQQQQQQQGEEQVHMCPAIEQEPAAGICPPITQVHGVGRGGGVASTLVITDAAGRLAVLKHGGPSIKEAQVVRRVTLDQQPLAARLSSATAMLLGGSGSASQRTSMPAASKGQSAGKPGTAPAAPAQLVFKPCSGLNGSSLIAAVFDHQHTSRAFAVADDGRLLSLVLGGEKNAHSGCRVRAVSAPLLDGLLQPPGDGRQQQHQEHKAAVAAAWLPGYLLVTAGADLDWLLVFNVTAAPRSPPKLLLRSPLAALREQFGVQPPLHCQDDRSEQPEPCVTGQLPLAASRQGHVALMLNATVLAVYETALPYRSPAKAPLESMAWLKLFQPFAMAAVAGLVIFRARARRQDGGNDNGGGGGYGGAFSGGGGGNGGAGFSGDARLREFERLLQDPMAGLSRSRPQAGGGAASFLGGRLAPANHADDDSGSDEDDASSSLLARLRIKEADGGSNGSVPPPKRRSRLGRGGGSGGERGAGTSKDRAQAARLRAFSLAAADDRETQDLAAALAGRGVDAGSIAEAESLEVETQVQADVPMLQRLEEEEQADGFQVDAVQEEEAALQSVRGLAAAFGSDIDIRSSCDRDSDLSQLRHRLGLARIS</sequence>
<dbReference type="PANTHER" id="PTHR35464:SF1">
    <property type="entry name" value="OS06G0115200 PROTEIN"/>
    <property type="match status" value="1"/>
</dbReference>
<comment type="caution">
    <text evidence="3">The sequence shown here is derived from an EMBL/GenBank/DDBJ whole genome shotgun (WGS) entry which is preliminary data.</text>
</comment>
<evidence type="ECO:0000313" key="3">
    <source>
        <dbReference type="EMBL" id="KAI3431455.1"/>
    </source>
</evidence>
<evidence type="ECO:0000256" key="1">
    <source>
        <dbReference type="SAM" id="MobiDB-lite"/>
    </source>
</evidence>
<evidence type="ECO:0000313" key="4">
    <source>
        <dbReference type="Proteomes" id="UP001055712"/>
    </source>
</evidence>
<feature type="region of interest" description="Disordered" evidence="1">
    <location>
        <begin position="198"/>
        <end position="217"/>
    </location>
</feature>
<keyword evidence="4" id="KW-1185">Reference proteome</keyword>
<feature type="region of interest" description="Disordered" evidence="1">
    <location>
        <begin position="599"/>
        <end position="685"/>
    </location>
</feature>
<dbReference type="OrthoDB" id="2018951at2759"/>
<dbReference type="AlphaFoldDB" id="A0A9D4TPZ8"/>
<reference evidence="3" key="1">
    <citation type="journal article" date="2019" name="Plant J.">
        <title>Chlorella vulgaris genome assembly and annotation reveals the molecular basis for metabolic acclimation to high light conditions.</title>
        <authorList>
            <person name="Cecchin M."/>
            <person name="Marcolungo L."/>
            <person name="Rossato M."/>
            <person name="Girolomoni L."/>
            <person name="Cosentino E."/>
            <person name="Cuine S."/>
            <person name="Li-Beisson Y."/>
            <person name="Delledonne M."/>
            <person name="Ballottari M."/>
        </authorList>
    </citation>
    <scope>NUCLEOTIDE SEQUENCE</scope>
    <source>
        <strain evidence="3">211/11P</strain>
    </source>
</reference>
<dbReference type="InterPro" id="IPR045288">
    <property type="entry name" value="At1g75140-like"/>
</dbReference>
<proteinExistence type="predicted"/>
<dbReference type="Proteomes" id="UP001055712">
    <property type="component" value="Unassembled WGS sequence"/>
</dbReference>
<feature type="signal peptide" evidence="2">
    <location>
        <begin position="1"/>
        <end position="26"/>
    </location>
</feature>
<keyword evidence="2" id="KW-0732">Signal</keyword>
<feature type="compositionally biased region" description="Low complexity" evidence="1">
    <location>
        <begin position="201"/>
        <end position="212"/>
    </location>
</feature>
<organism evidence="3 4">
    <name type="scientific">Chlorella vulgaris</name>
    <name type="common">Green alga</name>
    <dbReference type="NCBI Taxonomy" id="3077"/>
    <lineage>
        <taxon>Eukaryota</taxon>
        <taxon>Viridiplantae</taxon>
        <taxon>Chlorophyta</taxon>
        <taxon>core chlorophytes</taxon>
        <taxon>Trebouxiophyceae</taxon>
        <taxon>Chlorellales</taxon>
        <taxon>Chlorellaceae</taxon>
        <taxon>Chlorella clade</taxon>
        <taxon>Chlorella</taxon>
    </lineage>
</organism>
<feature type="compositionally biased region" description="Polar residues" evidence="1">
    <location>
        <begin position="303"/>
        <end position="317"/>
    </location>
</feature>